<feature type="compositionally biased region" description="Low complexity" evidence="1">
    <location>
        <begin position="169"/>
        <end position="186"/>
    </location>
</feature>
<feature type="compositionally biased region" description="Low complexity" evidence="1">
    <location>
        <begin position="1385"/>
        <end position="1405"/>
    </location>
</feature>
<feature type="region of interest" description="Disordered" evidence="1">
    <location>
        <begin position="1379"/>
        <end position="1406"/>
    </location>
</feature>
<feature type="compositionally biased region" description="Basic and acidic residues" evidence="1">
    <location>
        <begin position="813"/>
        <end position="823"/>
    </location>
</feature>
<feature type="compositionally biased region" description="Polar residues" evidence="1">
    <location>
        <begin position="1462"/>
        <end position="1479"/>
    </location>
</feature>
<feature type="compositionally biased region" description="Pro residues" evidence="1">
    <location>
        <begin position="742"/>
        <end position="758"/>
    </location>
</feature>
<feature type="compositionally biased region" description="Polar residues" evidence="1">
    <location>
        <begin position="463"/>
        <end position="479"/>
    </location>
</feature>
<gene>
    <name evidence="2" type="ORF">RDB_LOCUS91904</name>
</gene>
<protein>
    <submittedName>
        <fullName evidence="2">Uncharacterized protein</fullName>
    </submittedName>
</protein>
<feature type="compositionally biased region" description="Basic and acidic residues" evidence="1">
    <location>
        <begin position="560"/>
        <end position="578"/>
    </location>
</feature>
<feature type="compositionally biased region" description="Polar residues" evidence="1">
    <location>
        <begin position="1132"/>
        <end position="1146"/>
    </location>
</feature>
<feature type="compositionally biased region" description="Low complexity" evidence="1">
    <location>
        <begin position="918"/>
        <end position="933"/>
    </location>
</feature>
<feature type="region of interest" description="Disordered" evidence="1">
    <location>
        <begin position="1638"/>
        <end position="1657"/>
    </location>
</feature>
<reference evidence="2" key="1">
    <citation type="submission" date="2021-01" db="EMBL/GenBank/DDBJ databases">
        <authorList>
            <person name="Kaushik A."/>
        </authorList>
    </citation>
    <scope>NUCLEOTIDE SEQUENCE</scope>
    <source>
        <strain evidence="2">Type strain: AG8-Rh-89/</strain>
    </source>
</reference>
<feature type="compositionally biased region" description="Basic residues" evidence="1">
    <location>
        <begin position="669"/>
        <end position="680"/>
    </location>
</feature>
<feature type="region of interest" description="Disordered" evidence="1">
    <location>
        <begin position="1462"/>
        <end position="1489"/>
    </location>
</feature>
<feature type="compositionally biased region" description="Polar residues" evidence="1">
    <location>
        <begin position="398"/>
        <end position="440"/>
    </location>
</feature>
<accession>A0A8H3CUY2</accession>
<organism evidence="2 3">
    <name type="scientific">Rhizoctonia solani</name>
    <dbReference type="NCBI Taxonomy" id="456999"/>
    <lineage>
        <taxon>Eukaryota</taxon>
        <taxon>Fungi</taxon>
        <taxon>Dikarya</taxon>
        <taxon>Basidiomycota</taxon>
        <taxon>Agaricomycotina</taxon>
        <taxon>Agaricomycetes</taxon>
        <taxon>Cantharellales</taxon>
        <taxon>Ceratobasidiaceae</taxon>
        <taxon>Rhizoctonia</taxon>
    </lineage>
</organism>
<name>A0A8H3CUY2_9AGAM</name>
<feature type="compositionally biased region" description="Basic and acidic residues" evidence="1">
    <location>
        <begin position="187"/>
        <end position="201"/>
    </location>
</feature>
<evidence type="ECO:0000256" key="1">
    <source>
        <dbReference type="SAM" id="MobiDB-lite"/>
    </source>
</evidence>
<evidence type="ECO:0000313" key="3">
    <source>
        <dbReference type="Proteomes" id="UP000663850"/>
    </source>
</evidence>
<feature type="region of interest" description="Disordered" evidence="1">
    <location>
        <begin position="1066"/>
        <end position="1146"/>
    </location>
</feature>
<feature type="region of interest" description="Disordered" evidence="1">
    <location>
        <begin position="169"/>
        <end position="259"/>
    </location>
</feature>
<feature type="region of interest" description="Disordered" evidence="1">
    <location>
        <begin position="560"/>
        <end position="840"/>
    </location>
</feature>
<sequence>MRQRRASASHELARRFLQLDADIRLAAAADGVLPFQKERPESPAQSYPYDAELHHPKPKPANGPIRIKQLEHVAKSKPSLKTRSVSDPGDAHRLISRFVQENTQVACQTSPPASPSARAFPFPSMAIRKGPLLENFIEMESTADEIGHDDPLALKMGQILARRAAAATRAISSSRRSRHSSVASGRRSVDSNGKRSIDSGRKSRLQSFLNTVEPESRKRDSALLGPPPVVVDDRSPQEGPSRFWPRAPKSKGIGGHQPPGADESLNTFTFSVMPRAPEFSQSHFGSQPPAHFGNQPAYQLSIQTRIPLTVQTDLDPSQVSPVMFQEDAGSVSFVMQASPTSGVYVSPVESLSPSLRFSTGEAESGTSVTSPTRARHSPTTVRVSPTAMRDQTPMRTAARSSPLTRIQTSPTARFQPSPRFQGSSFQNSPTAARLQGSPTASRLHHSSSRIPVARQMTSERYHSSPTTAYSQTSPATPFQSGIPVRSSGTPLRTVGTPTRSANTSSEAHMNLLRGLSPLPSHGLPLPAPVRHTLKRSSFVGDALAANSFGESGASMRDTSIAHDRPMTHDPTINHDADSIRQWTPPPPTTPPPHAHPNACSTPVAPRVMSSTNVTSPDVFPSTTATTPPAPVRALSPIPARLRRTTLDTGSASDEVVFRGSSSSASSTPQKRKRRRTRLPVRAHSEGFIGVPSENLARARTGSGTRRTAQSLMRRGQTGDGGEMSSDGRDVVLFVPRNMGPPSRAPSPTKPLSRPPSPVKPSRAGSPLKKSGSTRVVPPPLVRRASIPLPESSPTRQAPPPPPGLGLTMPSQELARRPSIELREPIIVPPRPTPSLTHMPWSPPRHVLSRLETASREGSFHTARDSPALEFPVSLVGSPAHMDEERESTTVQSAVTAEENLVHVQSAVRGTVSRPFTMTITPRPTTPACRPPSTHSFRPGRLAQSPSLPGPSHTPNSSSNGGSSNQHRASITVRRDQHYSPPGSLPESVTPPTERSNSHLEDETFYSVHASDSTVENWIAVMSGMDANGLAITRDTFEEFQTSGDESVLVADALSINSARRPDSAVVLDDLPLQEDDNDSGESAGRSLSDVGTTTPSPSRSGSRHSVWLPPPGASGNLVIQTSGLDMPEDEGNTSAFSVNSDTSESNRLTVDQLQSVASMVHQLNGRTPIPSASSSHLRSPPSLTTSAPYVTPPSFLNPPYRASHSAPYRTLSPGAVSITFSEATPSLSTIPPPSLVVHSENRNWFADNLVLGEYRRSLHYLRDDDQRALEEGEDVVLYGGDWEHVGRRSESRATTSSAVPVEIPTDLDLTNADLQSRNKYMQFLLSFAGALRHQTPPRSQRMVESALRTLRRQPSQTGPRYPADLYDEIGRDEAGVVPGPPEMPSHPTTISSSASSLSSDIGSALPDDDEIVEDFVRSIMTPQPGTPRRPPPPILIQESNVLPWPALPSPISPRIRFARSASRQTTLSQVTSPTHSGYSSLIPPPPRPRPRSIEPHWLTIYVARRWPLPDTYVTRRTYSAPSALGPPMPYLWRPICHISPERLWEITNLEVQIPIPPPIPPPAHSPLEPPNARQHFTTPATTQNHATTYSVSTSYSISISSSVGMMLPPPPPILPEVFRTSHGNLPIESFSQLPPLPPSIPTLVEHQMSNPSIPRNHLASRLSLGSSVGSSNHPSSHPRTPSSRIVTPVAISRRRGLKEFMGRLVGGGARTRTRSVHSRSSGPYVPKPKFGVAGKVVEVTRRIFRKGRRARLSSTRSQRAAPET</sequence>
<feature type="compositionally biased region" description="Low complexity" evidence="1">
    <location>
        <begin position="1663"/>
        <end position="1684"/>
    </location>
</feature>
<feature type="region of interest" description="Disordered" evidence="1">
    <location>
        <begin position="34"/>
        <end position="62"/>
    </location>
</feature>
<feature type="region of interest" description="Disordered" evidence="1">
    <location>
        <begin position="1708"/>
        <end position="1727"/>
    </location>
</feature>
<feature type="compositionally biased region" description="Polar residues" evidence="1">
    <location>
        <begin position="364"/>
        <end position="383"/>
    </location>
</feature>
<feature type="compositionally biased region" description="Polar residues" evidence="1">
    <location>
        <begin position="486"/>
        <end position="504"/>
    </location>
</feature>
<comment type="caution">
    <text evidence="2">The sequence shown here is derived from an EMBL/GenBank/DDBJ whole genome shotgun (WGS) entry which is preliminary data.</text>
</comment>
<dbReference type="EMBL" id="CAJMWZ010004952">
    <property type="protein sequence ID" value="CAE6497982.1"/>
    <property type="molecule type" value="Genomic_DNA"/>
</dbReference>
<dbReference type="Proteomes" id="UP000663850">
    <property type="component" value="Unassembled WGS sequence"/>
</dbReference>
<proteinExistence type="predicted"/>
<feature type="region of interest" description="Disordered" evidence="1">
    <location>
        <begin position="913"/>
        <end position="999"/>
    </location>
</feature>
<feature type="region of interest" description="Disordered" evidence="1">
    <location>
        <begin position="355"/>
        <end position="504"/>
    </location>
</feature>
<feature type="region of interest" description="Disordered" evidence="1">
    <location>
        <begin position="1663"/>
        <end position="1688"/>
    </location>
</feature>
<feature type="compositionally biased region" description="Pro residues" evidence="1">
    <location>
        <begin position="583"/>
        <end position="594"/>
    </location>
</feature>
<feature type="compositionally biased region" description="Low complexity" evidence="1">
    <location>
        <begin position="697"/>
        <end position="708"/>
    </location>
</feature>
<feature type="compositionally biased region" description="Low complexity" evidence="1">
    <location>
        <begin position="949"/>
        <end position="964"/>
    </location>
</feature>
<feature type="compositionally biased region" description="Low complexity" evidence="1">
    <location>
        <begin position="1091"/>
        <end position="1100"/>
    </location>
</feature>
<evidence type="ECO:0000313" key="2">
    <source>
        <dbReference type="EMBL" id="CAE6497982.1"/>
    </source>
</evidence>